<feature type="region of interest" description="Disordered" evidence="1">
    <location>
        <begin position="1"/>
        <end position="31"/>
    </location>
</feature>
<dbReference type="Gramene" id="OIT27525">
    <property type="protein sequence ID" value="OIT27525"/>
    <property type="gene ID" value="A4A49_36294"/>
</dbReference>
<evidence type="ECO:0000256" key="1">
    <source>
        <dbReference type="SAM" id="MobiDB-lite"/>
    </source>
</evidence>
<protein>
    <submittedName>
        <fullName evidence="2">Uncharacterized protein</fullName>
    </submittedName>
</protein>
<sequence length="203" mass="22495">MIPKKKSSVMFKPLGKKKKKNTPKNATGGKTVAVNAVMEESLKEMGVMKNNRSTNIENTQRVTSNANSDNIEKVDESYPIEDKNSNDNREDVGQHFEINKTGNNSTTKCHNSGSVNMVEPNRKQGGSNTKSNSLPSEIKKYPGIQVVVDLSGYNIEEKRMQDHGRMIEEGIGNSNMSISDNSDETRNKQPDDPAEAHLKEISI</sequence>
<keyword evidence="3" id="KW-1185">Reference proteome</keyword>
<feature type="region of interest" description="Disordered" evidence="1">
    <location>
        <begin position="169"/>
        <end position="203"/>
    </location>
</feature>
<reference evidence="2" key="1">
    <citation type="submission" date="2016-11" db="EMBL/GenBank/DDBJ databases">
        <title>The genome of Nicotiana attenuata.</title>
        <authorList>
            <person name="Xu S."/>
            <person name="Brockmoeller T."/>
            <person name="Gaquerel E."/>
            <person name="Navarro A."/>
            <person name="Kuhl H."/>
            <person name="Gase K."/>
            <person name="Ling Z."/>
            <person name="Zhou W."/>
            <person name="Kreitzer C."/>
            <person name="Stanke M."/>
            <person name="Tang H."/>
            <person name="Lyons E."/>
            <person name="Pandey P."/>
            <person name="Pandey S.P."/>
            <person name="Timmermann B."/>
            <person name="Baldwin I.T."/>
        </authorList>
    </citation>
    <scope>NUCLEOTIDE SEQUENCE [LARGE SCALE GENOMIC DNA]</scope>
    <source>
        <strain evidence="2">UT</strain>
    </source>
</reference>
<feature type="compositionally biased region" description="Polar residues" evidence="1">
    <location>
        <begin position="124"/>
        <end position="135"/>
    </location>
</feature>
<feature type="compositionally biased region" description="Polar residues" evidence="1">
    <location>
        <begin position="100"/>
        <end position="115"/>
    </location>
</feature>
<evidence type="ECO:0000313" key="2">
    <source>
        <dbReference type="EMBL" id="OIT27525.1"/>
    </source>
</evidence>
<dbReference type="AlphaFoldDB" id="A0A1J6KBR3"/>
<proteinExistence type="predicted"/>
<comment type="caution">
    <text evidence="2">The sequence shown here is derived from an EMBL/GenBank/DDBJ whole genome shotgun (WGS) entry which is preliminary data.</text>
</comment>
<feature type="region of interest" description="Disordered" evidence="1">
    <location>
        <begin position="49"/>
        <end position="137"/>
    </location>
</feature>
<dbReference type="EMBL" id="MJEQ01002370">
    <property type="protein sequence ID" value="OIT27525.1"/>
    <property type="molecule type" value="Genomic_DNA"/>
</dbReference>
<gene>
    <name evidence="2" type="ORF">A4A49_36294</name>
</gene>
<name>A0A1J6KBR3_NICAT</name>
<organism evidence="2 3">
    <name type="scientific">Nicotiana attenuata</name>
    <name type="common">Coyote tobacco</name>
    <dbReference type="NCBI Taxonomy" id="49451"/>
    <lineage>
        <taxon>Eukaryota</taxon>
        <taxon>Viridiplantae</taxon>
        <taxon>Streptophyta</taxon>
        <taxon>Embryophyta</taxon>
        <taxon>Tracheophyta</taxon>
        <taxon>Spermatophyta</taxon>
        <taxon>Magnoliopsida</taxon>
        <taxon>eudicotyledons</taxon>
        <taxon>Gunneridae</taxon>
        <taxon>Pentapetalae</taxon>
        <taxon>asterids</taxon>
        <taxon>lamiids</taxon>
        <taxon>Solanales</taxon>
        <taxon>Solanaceae</taxon>
        <taxon>Nicotianoideae</taxon>
        <taxon>Nicotianeae</taxon>
        <taxon>Nicotiana</taxon>
    </lineage>
</organism>
<evidence type="ECO:0000313" key="3">
    <source>
        <dbReference type="Proteomes" id="UP000187609"/>
    </source>
</evidence>
<feature type="compositionally biased region" description="Basic and acidic residues" evidence="1">
    <location>
        <begin position="70"/>
        <end position="98"/>
    </location>
</feature>
<feature type="compositionally biased region" description="Basic and acidic residues" evidence="1">
    <location>
        <begin position="183"/>
        <end position="203"/>
    </location>
</feature>
<feature type="compositionally biased region" description="Polar residues" evidence="1">
    <location>
        <begin position="50"/>
        <end position="69"/>
    </location>
</feature>
<dbReference type="Proteomes" id="UP000187609">
    <property type="component" value="Unassembled WGS sequence"/>
</dbReference>
<accession>A0A1J6KBR3</accession>